<comment type="catalytic activity">
    <reaction evidence="7">
        <text>L-threonyl-[protein] + ATP = O-phospho-L-threonyl-[protein] + ADP + H(+)</text>
        <dbReference type="Rhea" id="RHEA:46608"/>
        <dbReference type="Rhea" id="RHEA-COMP:11060"/>
        <dbReference type="Rhea" id="RHEA-COMP:11605"/>
        <dbReference type="ChEBI" id="CHEBI:15378"/>
        <dbReference type="ChEBI" id="CHEBI:30013"/>
        <dbReference type="ChEBI" id="CHEBI:30616"/>
        <dbReference type="ChEBI" id="CHEBI:61977"/>
        <dbReference type="ChEBI" id="CHEBI:456216"/>
        <dbReference type="EC" id="2.7.11.1"/>
    </reaction>
</comment>
<evidence type="ECO:0000313" key="12">
    <source>
        <dbReference type="EMBL" id="GJM95565.1"/>
    </source>
</evidence>
<keyword evidence="5" id="KW-0418">Kinase</keyword>
<evidence type="ECO:0000256" key="3">
    <source>
        <dbReference type="ARBA" id="ARBA00022679"/>
    </source>
</evidence>
<keyword evidence="13" id="KW-1185">Reference proteome</keyword>
<proteinExistence type="predicted"/>
<dbReference type="InterPro" id="IPR008962">
    <property type="entry name" value="PapD-like_sf"/>
</dbReference>
<feature type="domain" description="Protein kinase" evidence="10">
    <location>
        <begin position="41"/>
        <end position="339"/>
    </location>
</feature>
<evidence type="ECO:0000256" key="6">
    <source>
        <dbReference type="ARBA" id="ARBA00022840"/>
    </source>
</evidence>
<protein>
    <recommendedName>
        <fullName evidence="1">non-specific serine/threonine protein kinase</fullName>
        <ecNumber evidence="1">2.7.11.1</ecNumber>
    </recommendedName>
</protein>
<dbReference type="InterPro" id="IPR011009">
    <property type="entry name" value="Kinase-like_dom_sf"/>
</dbReference>
<dbReference type="Gene3D" id="2.60.40.10">
    <property type="entry name" value="Immunoglobulins"/>
    <property type="match status" value="1"/>
</dbReference>
<dbReference type="InterPro" id="IPR013783">
    <property type="entry name" value="Ig-like_fold"/>
</dbReference>
<evidence type="ECO:0000313" key="13">
    <source>
        <dbReference type="Proteomes" id="UP001054889"/>
    </source>
</evidence>
<comment type="catalytic activity">
    <reaction evidence="8">
        <text>L-seryl-[protein] + ATP = O-phospho-L-seryl-[protein] + ADP + H(+)</text>
        <dbReference type="Rhea" id="RHEA:17989"/>
        <dbReference type="Rhea" id="RHEA-COMP:9863"/>
        <dbReference type="Rhea" id="RHEA-COMP:11604"/>
        <dbReference type="ChEBI" id="CHEBI:15378"/>
        <dbReference type="ChEBI" id="CHEBI:29999"/>
        <dbReference type="ChEBI" id="CHEBI:30616"/>
        <dbReference type="ChEBI" id="CHEBI:83421"/>
        <dbReference type="ChEBI" id="CHEBI:456216"/>
        <dbReference type="EC" id="2.7.11.1"/>
    </reaction>
</comment>
<keyword evidence="6" id="KW-0067">ATP-binding</keyword>
<reference evidence="12" key="2">
    <citation type="submission" date="2021-12" db="EMBL/GenBank/DDBJ databases">
        <title>Resequencing data analysis of finger millet.</title>
        <authorList>
            <person name="Hatakeyama M."/>
            <person name="Aluri S."/>
            <person name="Balachadran M.T."/>
            <person name="Sivarajan S.R."/>
            <person name="Poveda L."/>
            <person name="Shimizu-Inatsugi R."/>
            <person name="Schlapbach R."/>
            <person name="Sreeman S.M."/>
            <person name="Shimizu K.K."/>
        </authorList>
    </citation>
    <scope>NUCLEOTIDE SEQUENCE</scope>
</reference>
<dbReference type="EMBL" id="BQKI01000005">
    <property type="protein sequence ID" value="GJM95565.1"/>
    <property type="molecule type" value="Genomic_DNA"/>
</dbReference>
<keyword evidence="2" id="KW-0723">Serine/threonine-protein kinase</keyword>
<keyword evidence="3" id="KW-0808">Transferase</keyword>
<evidence type="ECO:0000256" key="9">
    <source>
        <dbReference type="SAM" id="MobiDB-lite"/>
    </source>
</evidence>
<evidence type="ECO:0000259" key="11">
    <source>
        <dbReference type="PROSITE" id="PS50202"/>
    </source>
</evidence>
<reference evidence="12" key="1">
    <citation type="journal article" date="2018" name="DNA Res.">
        <title>Multiple hybrid de novo genome assembly of finger millet, an orphan allotetraploid crop.</title>
        <authorList>
            <person name="Hatakeyama M."/>
            <person name="Aluri S."/>
            <person name="Balachadran M.T."/>
            <person name="Sivarajan S.R."/>
            <person name="Patrignani A."/>
            <person name="Gruter S."/>
            <person name="Poveda L."/>
            <person name="Shimizu-Inatsugi R."/>
            <person name="Baeten J."/>
            <person name="Francoijs K.J."/>
            <person name="Nataraja K.N."/>
            <person name="Reddy Y.A.N."/>
            <person name="Phadnis S."/>
            <person name="Ravikumar R.L."/>
            <person name="Schlapbach R."/>
            <person name="Sreeman S.M."/>
            <person name="Shimizu K.K."/>
        </authorList>
    </citation>
    <scope>NUCLEOTIDE SEQUENCE</scope>
</reference>
<evidence type="ECO:0000256" key="1">
    <source>
        <dbReference type="ARBA" id="ARBA00012513"/>
    </source>
</evidence>
<dbReference type="FunFam" id="1.10.510.10:FF:001023">
    <property type="entry name" value="Os07g0541700 protein"/>
    <property type="match status" value="1"/>
</dbReference>
<name>A0AAV5CBM2_ELECO</name>
<keyword evidence="4" id="KW-0547">Nucleotide-binding</keyword>
<dbReference type="SMART" id="SM00220">
    <property type="entry name" value="S_TKc"/>
    <property type="match status" value="1"/>
</dbReference>
<feature type="domain" description="MSP" evidence="11">
    <location>
        <begin position="359"/>
        <end position="479"/>
    </location>
</feature>
<feature type="region of interest" description="Disordered" evidence="9">
    <location>
        <begin position="71"/>
        <end position="99"/>
    </location>
</feature>
<dbReference type="InterPro" id="IPR000719">
    <property type="entry name" value="Prot_kinase_dom"/>
</dbReference>
<dbReference type="PROSITE" id="PS50011">
    <property type="entry name" value="PROTEIN_KINASE_DOM"/>
    <property type="match status" value="1"/>
</dbReference>
<dbReference type="SUPFAM" id="SSF56112">
    <property type="entry name" value="Protein kinase-like (PK-like)"/>
    <property type="match status" value="1"/>
</dbReference>
<comment type="caution">
    <text evidence="12">The sequence shown here is derived from an EMBL/GenBank/DDBJ whole genome shotgun (WGS) entry which is preliminary data.</text>
</comment>
<dbReference type="SUPFAM" id="SSF49354">
    <property type="entry name" value="PapD-like"/>
    <property type="match status" value="1"/>
</dbReference>
<dbReference type="PANTHER" id="PTHR45707">
    <property type="entry name" value="C2 CALCIUM/LIPID-BINDING PLANT PHOSPHORIBOSYLTRANSFERASE FAMILY PROTEIN"/>
    <property type="match status" value="1"/>
</dbReference>
<gene>
    <name evidence="12" type="primary">ga12319</name>
    <name evidence="12" type="ORF">PR202_ga12319</name>
</gene>
<evidence type="ECO:0000256" key="4">
    <source>
        <dbReference type="ARBA" id="ARBA00022741"/>
    </source>
</evidence>
<dbReference type="GO" id="GO:0004674">
    <property type="term" value="F:protein serine/threonine kinase activity"/>
    <property type="evidence" value="ECO:0007669"/>
    <property type="project" value="UniProtKB-KW"/>
</dbReference>
<feature type="compositionally biased region" description="Basic and acidic residues" evidence="9">
    <location>
        <begin position="75"/>
        <end position="99"/>
    </location>
</feature>
<dbReference type="Pfam" id="PF00069">
    <property type="entry name" value="Pkinase"/>
    <property type="match status" value="1"/>
</dbReference>
<dbReference type="PANTHER" id="PTHR45707:SF50">
    <property type="entry name" value="VESICLE-ASSOCIATED PROTEIN 1-1"/>
    <property type="match status" value="1"/>
</dbReference>
<evidence type="ECO:0000256" key="2">
    <source>
        <dbReference type="ARBA" id="ARBA00022527"/>
    </source>
</evidence>
<organism evidence="12 13">
    <name type="scientific">Eleusine coracana subsp. coracana</name>
    <dbReference type="NCBI Taxonomy" id="191504"/>
    <lineage>
        <taxon>Eukaryota</taxon>
        <taxon>Viridiplantae</taxon>
        <taxon>Streptophyta</taxon>
        <taxon>Embryophyta</taxon>
        <taxon>Tracheophyta</taxon>
        <taxon>Spermatophyta</taxon>
        <taxon>Magnoliopsida</taxon>
        <taxon>Liliopsida</taxon>
        <taxon>Poales</taxon>
        <taxon>Poaceae</taxon>
        <taxon>PACMAD clade</taxon>
        <taxon>Chloridoideae</taxon>
        <taxon>Cynodonteae</taxon>
        <taxon>Eleusininae</taxon>
        <taxon>Eleusine</taxon>
    </lineage>
</organism>
<dbReference type="EC" id="2.7.11.1" evidence="1"/>
<dbReference type="PROSITE" id="PS00108">
    <property type="entry name" value="PROTEIN_KINASE_ST"/>
    <property type="match status" value="1"/>
</dbReference>
<dbReference type="InterPro" id="IPR008271">
    <property type="entry name" value="Ser/Thr_kinase_AS"/>
</dbReference>
<dbReference type="PROSITE" id="PS50202">
    <property type="entry name" value="MSP"/>
    <property type="match status" value="1"/>
</dbReference>
<accession>A0AAV5CBM2</accession>
<evidence type="ECO:0000256" key="7">
    <source>
        <dbReference type="ARBA" id="ARBA00047899"/>
    </source>
</evidence>
<dbReference type="Gene3D" id="1.10.510.10">
    <property type="entry name" value="Transferase(Phosphotransferase) domain 1"/>
    <property type="match status" value="1"/>
</dbReference>
<dbReference type="AlphaFoldDB" id="A0AAV5CBM2"/>
<dbReference type="Pfam" id="PF00635">
    <property type="entry name" value="Motile_Sperm"/>
    <property type="match status" value="1"/>
</dbReference>
<dbReference type="InterPro" id="IPR000535">
    <property type="entry name" value="MSP_dom"/>
</dbReference>
<dbReference type="GO" id="GO:0005524">
    <property type="term" value="F:ATP binding"/>
    <property type="evidence" value="ECO:0007669"/>
    <property type="project" value="UniProtKB-KW"/>
</dbReference>
<evidence type="ECO:0000259" key="10">
    <source>
        <dbReference type="PROSITE" id="PS50011"/>
    </source>
</evidence>
<evidence type="ECO:0000256" key="8">
    <source>
        <dbReference type="ARBA" id="ARBA00048679"/>
    </source>
</evidence>
<dbReference type="Proteomes" id="UP001054889">
    <property type="component" value="Unassembled WGS sequence"/>
</dbReference>
<sequence length="481" mass="54651">MKELAHLPSAPVLASTLTSATCHGRRREAATPHCRIQRGGGGVDVAAGRDCWGAAYSSMWVTRRGRREGRRWRQLSRERREEKNRSGDRDGQFNGKEQRVGSWARMDDVDAELDVLERTIDNVSANPNKLKLPLLKLITGNFSEELRIGDGGCGVVYKSPENETLSFVFTDELRGLEWHTRYQIIKGICEGLNHLHKEKQIIHMDLKPDNILLDEHMVPKITDFGVSRFDDKSQTMTADHLLSMGYCAPEYLHHGRRSAKSDIYSLGVIILELVTGSKENRSMTKVLRRWKHRWNKSAMDTTSGYKQVAASLDLAQKYMQMDPADRPNIWDLLSELNKLDTANNVRISGVPEYSELEDMIGIEPLEMRLPIELNKEISCSIELTNDTDDYFAFRISTTSLRPYCVLQDKDIVPPRSKYSVIIVLKALDNVPPHNYRKDEFSVQSTRVNKSFTALDIAGVMFNEDHGKAVDKVNVMIFLDAP</sequence>
<evidence type="ECO:0000256" key="5">
    <source>
        <dbReference type="ARBA" id="ARBA00022777"/>
    </source>
</evidence>